<evidence type="ECO:0000313" key="3">
    <source>
        <dbReference type="Proteomes" id="UP001519293"/>
    </source>
</evidence>
<evidence type="ECO:0000256" key="1">
    <source>
        <dbReference type="SAM" id="MobiDB-lite"/>
    </source>
</evidence>
<feature type="compositionally biased region" description="Basic and acidic residues" evidence="1">
    <location>
        <begin position="1"/>
        <end position="17"/>
    </location>
</feature>
<feature type="non-terminal residue" evidence="2">
    <location>
        <position position="31"/>
    </location>
</feature>
<organism evidence="2 3">
    <name type="scientific">Cytobacillus eiseniae</name>
    <dbReference type="NCBI Taxonomy" id="762947"/>
    <lineage>
        <taxon>Bacteria</taxon>
        <taxon>Bacillati</taxon>
        <taxon>Bacillota</taxon>
        <taxon>Bacilli</taxon>
        <taxon>Bacillales</taxon>
        <taxon>Bacillaceae</taxon>
        <taxon>Cytobacillus</taxon>
    </lineage>
</organism>
<feature type="region of interest" description="Disordered" evidence="1">
    <location>
        <begin position="1"/>
        <end position="31"/>
    </location>
</feature>
<keyword evidence="3" id="KW-1185">Reference proteome</keyword>
<gene>
    <name evidence="2" type="ORF">J2Z40_002853</name>
</gene>
<dbReference type="Proteomes" id="UP001519293">
    <property type="component" value="Unassembled WGS sequence"/>
</dbReference>
<dbReference type="EMBL" id="JAGIKZ010000017">
    <property type="protein sequence ID" value="MBP2242279.1"/>
    <property type="molecule type" value="Genomic_DNA"/>
</dbReference>
<protein>
    <submittedName>
        <fullName evidence="2">Uncharacterized protein</fullName>
    </submittedName>
</protein>
<name>A0ABS4RJ10_9BACI</name>
<reference evidence="2 3" key="1">
    <citation type="submission" date="2021-03" db="EMBL/GenBank/DDBJ databases">
        <title>Genomic Encyclopedia of Type Strains, Phase IV (KMG-IV): sequencing the most valuable type-strain genomes for metagenomic binning, comparative biology and taxonomic classification.</title>
        <authorList>
            <person name="Goeker M."/>
        </authorList>
    </citation>
    <scope>NUCLEOTIDE SEQUENCE [LARGE SCALE GENOMIC DNA]</scope>
    <source>
        <strain evidence="2 3">DSM 26675</strain>
    </source>
</reference>
<evidence type="ECO:0000313" key="2">
    <source>
        <dbReference type="EMBL" id="MBP2242279.1"/>
    </source>
</evidence>
<proteinExistence type="predicted"/>
<comment type="caution">
    <text evidence="2">The sequence shown here is derived from an EMBL/GenBank/DDBJ whole genome shotgun (WGS) entry which is preliminary data.</text>
</comment>
<accession>A0ABS4RJ10</accession>
<sequence length="31" mass="3513">MKDKPKPISLEKVHHQANEGQNEADLSRKSP</sequence>